<keyword evidence="2" id="KW-1185">Reference proteome</keyword>
<protein>
    <submittedName>
        <fullName evidence="1">Uncharacterized protein</fullName>
    </submittedName>
</protein>
<reference evidence="1 2" key="1">
    <citation type="submission" date="2021-06" db="EMBL/GenBank/DDBJ databases">
        <authorList>
            <person name="Palmer J.M."/>
        </authorList>
    </citation>
    <scope>NUCLEOTIDE SEQUENCE [LARGE SCALE GENOMIC DNA]</scope>
    <source>
        <strain evidence="2">if_2019</strain>
        <tissue evidence="1">Muscle</tissue>
    </source>
</reference>
<accession>A0ABV0T9G5</accession>
<proteinExistence type="predicted"/>
<evidence type="ECO:0000313" key="2">
    <source>
        <dbReference type="Proteomes" id="UP001482620"/>
    </source>
</evidence>
<gene>
    <name evidence="1" type="ORF">ILYODFUR_018986</name>
</gene>
<dbReference type="EMBL" id="JAHRIQ010025046">
    <property type="protein sequence ID" value="MEQ2229464.1"/>
    <property type="molecule type" value="Genomic_DNA"/>
</dbReference>
<sequence>MQPLPAPSCTCTTSGMTIQLKLEGKATLGLIVSRSYYAAYLWRSHYKIHKLFKHVPTVLALSFQQLVQHSFPKSPLPLCTIDRIKQLSLIRKQNLPAEARFTTIKRKKLMCNMSDITVGCQFYLIKTFGAVAFKVQGTVCLLDNCYY</sequence>
<name>A0ABV0T9G5_9TELE</name>
<comment type="caution">
    <text evidence="1">The sequence shown here is derived from an EMBL/GenBank/DDBJ whole genome shotgun (WGS) entry which is preliminary data.</text>
</comment>
<dbReference type="Proteomes" id="UP001482620">
    <property type="component" value="Unassembled WGS sequence"/>
</dbReference>
<evidence type="ECO:0000313" key="1">
    <source>
        <dbReference type="EMBL" id="MEQ2229464.1"/>
    </source>
</evidence>
<organism evidence="1 2">
    <name type="scientific">Ilyodon furcidens</name>
    <name type="common">goldbreast splitfin</name>
    <dbReference type="NCBI Taxonomy" id="33524"/>
    <lineage>
        <taxon>Eukaryota</taxon>
        <taxon>Metazoa</taxon>
        <taxon>Chordata</taxon>
        <taxon>Craniata</taxon>
        <taxon>Vertebrata</taxon>
        <taxon>Euteleostomi</taxon>
        <taxon>Actinopterygii</taxon>
        <taxon>Neopterygii</taxon>
        <taxon>Teleostei</taxon>
        <taxon>Neoteleostei</taxon>
        <taxon>Acanthomorphata</taxon>
        <taxon>Ovalentaria</taxon>
        <taxon>Atherinomorphae</taxon>
        <taxon>Cyprinodontiformes</taxon>
        <taxon>Goodeidae</taxon>
        <taxon>Ilyodon</taxon>
    </lineage>
</organism>